<dbReference type="InterPro" id="IPR013130">
    <property type="entry name" value="Fe3_Rdtase_TM_dom"/>
</dbReference>
<dbReference type="GO" id="GO:0005886">
    <property type="term" value="C:plasma membrane"/>
    <property type="evidence" value="ECO:0007669"/>
    <property type="project" value="TreeGrafter"/>
</dbReference>
<dbReference type="GO" id="GO:0006826">
    <property type="term" value="P:iron ion transport"/>
    <property type="evidence" value="ECO:0007669"/>
    <property type="project" value="TreeGrafter"/>
</dbReference>
<feature type="transmembrane region" description="Helical" evidence="11">
    <location>
        <begin position="169"/>
        <end position="193"/>
    </location>
</feature>
<dbReference type="InterPro" id="IPR013112">
    <property type="entry name" value="FAD-bd_8"/>
</dbReference>
<dbReference type="AlphaFoldDB" id="A0A167XCZ0"/>
<dbReference type="InterPro" id="IPR039261">
    <property type="entry name" value="FNR_nucleotide-bd"/>
</dbReference>
<organism evidence="13 14">
    <name type="scientific">Cordyceps fumosorosea (strain ARSEF 2679)</name>
    <name type="common">Isaria fumosorosea</name>
    <dbReference type="NCBI Taxonomy" id="1081104"/>
    <lineage>
        <taxon>Eukaryota</taxon>
        <taxon>Fungi</taxon>
        <taxon>Dikarya</taxon>
        <taxon>Ascomycota</taxon>
        <taxon>Pezizomycotina</taxon>
        <taxon>Sordariomycetes</taxon>
        <taxon>Hypocreomycetidae</taxon>
        <taxon>Hypocreales</taxon>
        <taxon>Cordycipitaceae</taxon>
        <taxon>Cordyceps</taxon>
    </lineage>
</organism>
<dbReference type="GeneID" id="30020525"/>
<feature type="region of interest" description="Disordered" evidence="10">
    <location>
        <begin position="521"/>
        <end position="545"/>
    </location>
</feature>
<evidence type="ECO:0000256" key="3">
    <source>
        <dbReference type="ARBA" id="ARBA00022448"/>
    </source>
</evidence>
<dbReference type="STRING" id="1081104.A0A167XCZ0"/>
<gene>
    <name evidence="13" type="ORF">ISF_04233</name>
</gene>
<dbReference type="SFLD" id="SFLDG01168">
    <property type="entry name" value="Ferric_reductase_subgroup_(FRE"/>
    <property type="match status" value="1"/>
</dbReference>
<feature type="transmembrane region" description="Helical" evidence="11">
    <location>
        <begin position="236"/>
        <end position="258"/>
    </location>
</feature>
<keyword evidence="4 11" id="KW-0812">Transmembrane</keyword>
<evidence type="ECO:0000256" key="7">
    <source>
        <dbReference type="ARBA" id="ARBA00023002"/>
    </source>
</evidence>
<evidence type="ECO:0000259" key="12">
    <source>
        <dbReference type="PROSITE" id="PS51384"/>
    </source>
</evidence>
<dbReference type="GO" id="GO:0000293">
    <property type="term" value="F:ferric-chelate reductase activity"/>
    <property type="evidence" value="ECO:0007669"/>
    <property type="project" value="UniProtKB-ARBA"/>
</dbReference>
<comment type="similarity">
    <text evidence="2">Belongs to the ferric reductase (FRE) family.</text>
</comment>
<comment type="caution">
    <text evidence="13">The sequence shown here is derived from an EMBL/GenBank/DDBJ whole genome shotgun (WGS) entry which is preliminary data.</text>
</comment>
<dbReference type="Pfam" id="PF01794">
    <property type="entry name" value="Ferric_reduct"/>
    <property type="match status" value="1"/>
</dbReference>
<evidence type="ECO:0000256" key="9">
    <source>
        <dbReference type="ARBA" id="ARBA00023136"/>
    </source>
</evidence>
<dbReference type="SFLD" id="SFLDS00052">
    <property type="entry name" value="Ferric_Reductase_Domain"/>
    <property type="match status" value="1"/>
</dbReference>
<dbReference type="Gene3D" id="3.40.50.80">
    <property type="entry name" value="Nucleotide-binding domain of ferredoxin-NADP reductase (FNR) module"/>
    <property type="match status" value="1"/>
</dbReference>
<dbReference type="InterPro" id="IPR051410">
    <property type="entry name" value="Ferric/Cupric_Reductase"/>
</dbReference>
<protein>
    <submittedName>
        <fullName evidence="13">Flavoprotein transmembrane component</fullName>
    </submittedName>
</protein>
<feature type="transmembrane region" description="Helical" evidence="11">
    <location>
        <begin position="300"/>
        <end position="321"/>
    </location>
</feature>
<sequence>MHMDHGPPKAWYQPLLKQPVLLHSSRDAGTCTMTDEQCAYKTRYWVFWYNADHVFALPTVYFFIAAILVFSLCRALITYATSRRPPSPSSSSSSSLPLWNRAVAGLRFFAYKTWRIGRLDRNSQSLGAYILLGLGFAFFAGMTLGPQPYYWPTDAKYGSSPPIATRAGWMALACMPFVLAFSAKANVVTLLTGVSHEKLNVWHGWVSWAMFVLALVHTFPFIIYQKEVVQQLQKTFVTGGVWLTGVIALVAQAWLTFMSISWIRNKFYEFFKAAHFFFAIVFVVFFFLHCGFRLSSWDYFIAGGSLYIASLLFAFVKTYFVHGVRHEAEIRYQTPLSLRISFASKASWKAGEHVFLRFIACGAHALTAHPLTVCSLPGRAKGREGGEMVFFVQPRGGLTGRLAALARARPDKTIPVLIEGPYGGMSARWHRGFRRTVLIAGGSCCGFTLALIEAWLRDGEGAPDGEERQLELVLTTRDPEMRAWYMEELQRLAERQSLTGSTRLPGVTMTFCETHDNDRAVASSKPAAASSSEEESKPATPVDEEKALAVGSVRPATDSVASLFGFSFSRGRPDSKAIVDRHTSVAGVTVGVAVCGPASLVHDVGAAAAEAQLRILRGRPGATEVYLHKEVFS</sequence>
<dbReference type="GO" id="GO:0006879">
    <property type="term" value="P:intracellular iron ion homeostasis"/>
    <property type="evidence" value="ECO:0007669"/>
    <property type="project" value="TreeGrafter"/>
</dbReference>
<keyword evidence="7" id="KW-0560">Oxidoreductase</keyword>
<keyword evidence="8" id="KW-0406">Ion transport</keyword>
<evidence type="ECO:0000313" key="14">
    <source>
        <dbReference type="Proteomes" id="UP000076744"/>
    </source>
</evidence>
<dbReference type="GO" id="GO:0015677">
    <property type="term" value="P:copper ion import"/>
    <property type="evidence" value="ECO:0007669"/>
    <property type="project" value="TreeGrafter"/>
</dbReference>
<dbReference type="RefSeq" id="XP_018704795.1">
    <property type="nucleotide sequence ID" value="XM_018847839.1"/>
</dbReference>
<dbReference type="InterPro" id="IPR017927">
    <property type="entry name" value="FAD-bd_FR_type"/>
</dbReference>
<feature type="transmembrane region" description="Helical" evidence="11">
    <location>
        <begin position="205"/>
        <end position="224"/>
    </location>
</feature>
<evidence type="ECO:0000256" key="2">
    <source>
        <dbReference type="ARBA" id="ARBA00006278"/>
    </source>
</evidence>
<feature type="compositionally biased region" description="Low complexity" evidence="10">
    <location>
        <begin position="522"/>
        <end position="531"/>
    </location>
</feature>
<name>A0A167XCZ0_CORFA</name>
<evidence type="ECO:0000313" key="13">
    <source>
        <dbReference type="EMBL" id="OAA64823.1"/>
    </source>
</evidence>
<evidence type="ECO:0000256" key="10">
    <source>
        <dbReference type="SAM" id="MobiDB-lite"/>
    </source>
</evidence>
<dbReference type="OrthoDB" id="17725at2759"/>
<dbReference type="Pfam" id="PF08022">
    <property type="entry name" value="FAD_binding_8"/>
    <property type="match status" value="1"/>
</dbReference>
<dbReference type="SUPFAM" id="SSF52343">
    <property type="entry name" value="Ferredoxin reductase-like, C-terminal NADP-linked domain"/>
    <property type="match status" value="1"/>
</dbReference>
<dbReference type="PROSITE" id="PS51384">
    <property type="entry name" value="FAD_FR"/>
    <property type="match status" value="1"/>
</dbReference>
<evidence type="ECO:0000256" key="5">
    <source>
        <dbReference type="ARBA" id="ARBA00022982"/>
    </source>
</evidence>
<keyword evidence="6 11" id="KW-1133">Transmembrane helix</keyword>
<dbReference type="CDD" id="cd06186">
    <property type="entry name" value="NOX_Duox_like_FAD_NADP"/>
    <property type="match status" value="1"/>
</dbReference>
<keyword evidence="9 11" id="KW-0472">Membrane</keyword>
<feature type="domain" description="FAD-binding FR-type" evidence="12">
    <location>
        <begin position="316"/>
        <end position="428"/>
    </location>
</feature>
<keyword evidence="3" id="KW-0813">Transport</keyword>
<feature type="transmembrane region" description="Helical" evidence="11">
    <location>
        <begin position="270"/>
        <end position="288"/>
    </location>
</feature>
<dbReference type="Proteomes" id="UP000076744">
    <property type="component" value="Unassembled WGS sequence"/>
</dbReference>
<evidence type="ECO:0000256" key="1">
    <source>
        <dbReference type="ARBA" id="ARBA00004141"/>
    </source>
</evidence>
<accession>A0A167XCZ0</accession>
<feature type="transmembrane region" description="Helical" evidence="11">
    <location>
        <begin position="437"/>
        <end position="456"/>
    </location>
</feature>
<dbReference type="PANTHER" id="PTHR32361">
    <property type="entry name" value="FERRIC/CUPRIC REDUCTASE TRANSMEMBRANE COMPONENT"/>
    <property type="match status" value="1"/>
</dbReference>
<evidence type="ECO:0000256" key="8">
    <source>
        <dbReference type="ARBA" id="ARBA00023065"/>
    </source>
</evidence>
<evidence type="ECO:0000256" key="11">
    <source>
        <dbReference type="SAM" id="Phobius"/>
    </source>
</evidence>
<evidence type="ECO:0000256" key="4">
    <source>
        <dbReference type="ARBA" id="ARBA00022692"/>
    </source>
</evidence>
<keyword evidence="14" id="KW-1185">Reference proteome</keyword>
<comment type="subcellular location">
    <subcellularLocation>
        <location evidence="1">Membrane</location>
        <topology evidence="1">Multi-pass membrane protein</topology>
    </subcellularLocation>
</comment>
<dbReference type="InterPro" id="IPR013121">
    <property type="entry name" value="Fe_red_NAD-bd_6"/>
</dbReference>
<feature type="transmembrane region" description="Helical" evidence="11">
    <location>
        <begin position="55"/>
        <end position="77"/>
    </location>
</feature>
<evidence type="ECO:0000256" key="6">
    <source>
        <dbReference type="ARBA" id="ARBA00022989"/>
    </source>
</evidence>
<proteinExistence type="inferred from homology"/>
<dbReference type="Pfam" id="PF08030">
    <property type="entry name" value="NAD_binding_6"/>
    <property type="match status" value="1"/>
</dbReference>
<feature type="transmembrane region" description="Helical" evidence="11">
    <location>
        <begin position="126"/>
        <end position="149"/>
    </location>
</feature>
<dbReference type="EMBL" id="AZHB01000009">
    <property type="protein sequence ID" value="OAA64823.1"/>
    <property type="molecule type" value="Genomic_DNA"/>
</dbReference>
<keyword evidence="5" id="KW-0249">Electron transport</keyword>
<reference evidence="13 14" key="1">
    <citation type="journal article" date="2016" name="Genome Biol. Evol.">
        <title>Divergent and convergent evolution of fungal pathogenicity.</title>
        <authorList>
            <person name="Shang Y."/>
            <person name="Xiao G."/>
            <person name="Zheng P."/>
            <person name="Cen K."/>
            <person name="Zhan S."/>
            <person name="Wang C."/>
        </authorList>
    </citation>
    <scope>NUCLEOTIDE SEQUENCE [LARGE SCALE GENOMIC DNA]</scope>
    <source>
        <strain evidence="13 14">ARSEF 2679</strain>
    </source>
</reference>